<name>A0AAC8QGM5_9BACT</name>
<organism evidence="1 2">
    <name type="scientific">Archangium gephyra</name>
    <dbReference type="NCBI Taxonomy" id="48"/>
    <lineage>
        <taxon>Bacteria</taxon>
        <taxon>Pseudomonadati</taxon>
        <taxon>Myxococcota</taxon>
        <taxon>Myxococcia</taxon>
        <taxon>Myxococcales</taxon>
        <taxon>Cystobacterineae</taxon>
        <taxon>Archangiaceae</taxon>
        <taxon>Archangium</taxon>
    </lineage>
</organism>
<reference evidence="1 2" key="1">
    <citation type="submission" date="2015-05" db="EMBL/GenBank/DDBJ databases">
        <title>Genome assembly of Archangium gephyra DSM 2261.</title>
        <authorList>
            <person name="Sharma G."/>
            <person name="Subramanian S."/>
        </authorList>
    </citation>
    <scope>NUCLEOTIDE SEQUENCE [LARGE SCALE GENOMIC DNA]</scope>
    <source>
        <strain evidence="1 2">DSM 2261</strain>
    </source>
</reference>
<sequence>MGPCGVDVRVEPRRMGDIEVGQLERLRAHGAFGGDDARVCRRIR</sequence>
<protein>
    <submittedName>
        <fullName evidence="1">Uncharacterized protein</fullName>
    </submittedName>
</protein>
<dbReference type="Proteomes" id="UP000035579">
    <property type="component" value="Chromosome"/>
</dbReference>
<dbReference type="KEGG" id="age:AA314_08731"/>
<gene>
    <name evidence="1" type="ORF">AA314_08731</name>
</gene>
<dbReference type="AlphaFoldDB" id="A0AAC8QGM5"/>
<dbReference type="EMBL" id="CP011509">
    <property type="protein sequence ID" value="AKJ07105.1"/>
    <property type="molecule type" value="Genomic_DNA"/>
</dbReference>
<proteinExistence type="predicted"/>
<accession>A0AAC8QGM5</accession>
<evidence type="ECO:0000313" key="2">
    <source>
        <dbReference type="Proteomes" id="UP000035579"/>
    </source>
</evidence>
<evidence type="ECO:0000313" key="1">
    <source>
        <dbReference type="EMBL" id="AKJ07105.1"/>
    </source>
</evidence>